<evidence type="ECO:0000256" key="3">
    <source>
        <dbReference type="ARBA" id="ARBA00023163"/>
    </source>
</evidence>
<dbReference type="NCBIfam" id="NF033788">
    <property type="entry name" value="HTH_metalloreg"/>
    <property type="match status" value="1"/>
</dbReference>
<evidence type="ECO:0000256" key="2">
    <source>
        <dbReference type="ARBA" id="ARBA00023125"/>
    </source>
</evidence>
<evidence type="ECO:0000313" key="6">
    <source>
        <dbReference type="Proteomes" id="UP001163739"/>
    </source>
</evidence>
<dbReference type="Gene3D" id="1.10.10.10">
    <property type="entry name" value="Winged helix-like DNA-binding domain superfamily/Winged helix DNA-binding domain"/>
    <property type="match status" value="1"/>
</dbReference>
<keyword evidence="1" id="KW-0805">Transcription regulation</keyword>
<reference evidence="5" key="1">
    <citation type="submission" date="2022-06" db="EMBL/GenBank/DDBJ databases">
        <title>Alkalimarinus sp. nov., isolated from gut of a Alitta virens.</title>
        <authorList>
            <person name="Yang A.I."/>
            <person name="Shin N.-R."/>
        </authorList>
    </citation>
    <scope>NUCLEOTIDE SEQUENCE</scope>
    <source>
        <strain evidence="5">A2M4</strain>
    </source>
</reference>
<keyword evidence="2" id="KW-0238">DNA-binding</keyword>
<dbReference type="EMBL" id="CP100390">
    <property type="protein sequence ID" value="UZE95179.1"/>
    <property type="molecule type" value="Genomic_DNA"/>
</dbReference>
<dbReference type="PRINTS" id="PR00778">
    <property type="entry name" value="HTHARSR"/>
</dbReference>
<keyword evidence="6" id="KW-1185">Reference proteome</keyword>
<dbReference type="PANTHER" id="PTHR43132">
    <property type="entry name" value="ARSENICAL RESISTANCE OPERON REPRESSOR ARSR-RELATED"/>
    <property type="match status" value="1"/>
</dbReference>
<evidence type="ECO:0000259" key="4">
    <source>
        <dbReference type="PROSITE" id="PS50987"/>
    </source>
</evidence>
<dbReference type="InterPro" id="IPR036388">
    <property type="entry name" value="WH-like_DNA-bd_sf"/>
</dbReference>
<dbReference type="PROSITE" id="PS50987">
    <property type="entry name" value="HTH_ARSR_2"/>
    <property type="match status" value="1"/>
</dbReference>
<accession>A0ABY6MZJ8</accession>
<feature type="domain" description="HTH arsR-type" evidence="4">
    <location>
        <begin position="11"/>
        <end position="105"/>
    </location>
</feature>
<dbReference type="InterPro" id="IPR036390">
    <property type="entry name" value="WH_DNA-bd_sf"/>
</dbReference>
<gene>
    <name evidence="5" type="ORF">NKI27_14050</name>
</gene>
<dbReference type="InterPro" id="IPR001845">
    <property type="entry name" value="HTH_ArsR_DNA-bd_dom"/>
</dbReference>
<dbReference type="PANTHER" id="PTHR43132:SF9">
    <property type="entry name" value="ARSR FAMILY TRANSCRIPTIONAL REGULATORY PROTEIN"/>
    <property type="match status" value="1"/>
</dbReference>
<proteinExistence type="predicted"/>
<sequence>MTESNQNHKQLSAEALEQIALRFKLLSDPMRLKILHSLQEGERSVNQLVALTGSSQPNISKHLNILRTSGMVKRRQESNQAFFSISAPFIFDLCEIVCNGIAEDLDQLKRNFT</sequence>
<name>A0ABY6MZJ8_9ALTE</name>
<dbReference type="RefSeq" id="WP_265046668.1">
    <property type="nucleotide sequence ID" value="NZ_CP100390.1"/>
</dbReference>
<protein>
    <submittedName>
        <fullName evidence="5">Metalloregulator ArsR/SmtB family transcription factor</fullName>
    </submittedName>
</protein>
<evidence type="ECO:0000313" key="5">
    <source>
        <dbReference type="EMBL" id="UZE95179.1"/>
    </source>
</evidence>
<dbReference type="Pfam" id="PF01022">
    <property type="entry name" value="HTH_5"/>
    <property type="match status" value="1"/>
</dbReference>
<organism evidence="5 6">
    <name type="scientific">Alkalimarinus alittae</name>
    <dbReference type="NCBI Taxonomy" id="2961619"/>
    <lineage>
        <taxon>Bacteria</taxon>
        <taxon>Pseudomonadati</taxon>
        <taxon>Pseudomonadota</taxon>
        <taxon>Gammaproteobacteria</taxon>
        <taxon>Alteromonadales</taxon>
        <taxon>Alteromonadaceae</taxon>
        <taxon>Alkalimarinus</taxon>
    </lineage>
</organism>
<dbReference type="SUPFAM" id="SSF46785">
    <property type="entry name" value="Winged helix' DNA-binding domain"/>
    <property type="match status" value="1"/>
</dbReference>
<keyword evidence="3" id="KW-0804">Transcription</keyword>
<dbReference type="InterPro" id="IPR051011">
    <property type="entry name" value="Metal_resp_trans_reg"/>
</dbReference>
<dbReference type="Proteomes" id="UP001163739">
    <property type="component" value="Chromosome"/>
</dbReference>
<dbReference type="CDD" id="cd00090">
    <property type="entry name" value="HTH_ARSR"/>
    <property type="match status" value="1"/>
</dbReference>
<dbReference type="SMART" id="SM00418">
    <property type="entry name" value="HTH_ARSR"/>
    <property type="match status" value="1"/>
</dbReference>
<evidence type="ECO:0000256" key="1">
    <source>
        <dbReference type="ARBA" id="ARBA00023015"/>
    </source>
</evidence>
<dbReference type="InterPro" id="IPR011991">
    <property type="entry name" value="ArsR-like_HTH"/>
</dbReference>